<dbReference type="Gene3D" id="3.40.640.10">
    <property type="entry name" value="Type I PLP-dependent aspartate aminotransferase-like (Major domain)"/>
    <property type="match status" value="1"/>
</dbReference>
<dbReference type="SUPFAM" id="SSF53383">
    <property type="entry name" value="PLP-dependent transferases"/>
    <property type="match status" value="1"/>
</dbReference>
<comment type="caution">
    <text evidence="12">The sequence shown here is derived from an EMBL/GenBank/DDBJ whole genome shotgun (WGS) entry which is preliminary data.</text>
</comment>
<protein>
    <recommendedName>
        <fullName evidence="4">Cysteine desulfurase</fullName>
    </recommendedName>
</protein>
<evidence type="ECO:0000256" key="9">
    <source>
        <dbReference type="ARBA" id="ARBA00023014"/>
    </source>
</evidence>
<evidence type="ECO:0000313" key="13">
    <source>
        <dbReference type="Proteomes" id="UP000460561"/>
    </source>
</evidence>
<dbReference type="PANTHER" id="PTHR11601:SF34">
    <property type="entry name" value="CYSTEINE DESULFURASE"/>
    <property type="match status" value="1"/>
</dbReference>
<dbReference type="Gene3D" id="1.10.260.50">
    <property type="match status" value="1"/>
</dbReference>
<evidence type="ECO:0000256" key="8">
    <source>
        <dbReference type="ARBA" id="ARBA00023004"/>
    </source>
</evidence>
<evidence type="ECO:0000256" key="4">
    <source>
        <dbReference type="ARBA" id="ARBA00013558"/>
    </source>
</evidence>
<dbReference type="InterPro" id="IPR000192">
    <property type="entry name" value="Aminotrans_V_dom"/>
</dbReference>
<dbReference type="Proteomes" id="UP000460561">
    <property type="component" value="Unassembled WGS sequence"/>
</dbReference>
<dbReference type="GO" id="GO:0031071">
    <property type="term" value="F:cysteine desulfurase activity"/>
    <property type="evidence" value="ECO:0007669"/>
    <property type="project" value="UniProtKB-EC"/>
</dbReference>
<comment type="function">
    <text evidence="2">Catalyzes the removal of elemental sulfur atoms from cysteine to produce alanine. Seems to participate in the biosynthesis of the nitrogenase metalloclusters by providing the inorganic sulfur required for the Fe-S core formation.</text>
</comment>
<dbReference type="GO" id="GO:0051536">
    <property type="term" value="F:iron-sulfur cluster binding"/>
    <property type="evidence" value="ECO:0007669"/>
    <property type="project" value="UniProtKB-KW"/>
</dbReference>
<keyword evidence="9" id="KW-0411">Iron-sulfur</keyword>
<dbReference type="GO" id="GO:0046872">
    <property type="term" value="F:metal ion binding"/>
    <property type="evidence" value="ECO:0007669"/>
    <property type="project" value="UniProtKB-KW"/>
</dbReference>
<dbReference type="PIRSF" id="PIRSF005572">
    <property type="entry name" value="NifS"/>
    <property type="match status" value="1"/>
</dbReference>
<dbReference type="InterPro" id="IPR015422">
    <property type="entry name" value="PyrdxlP-dep_Trfase_small"/>
</dbReference>
<dbReference type="PANTHER" id="PTHR11601">
    <property type="entry name" value="CYSTEINE DESULFURYLASE FAMILY MEMBER"/>
    <property type="match status" value="1"/>
</dbReference>
<keyword evidence="6" id="KW-0479">Metal-binding</keyword>
<gene>
    <name evidence="12" type="ORF">GRI39_07495</name>
</gene>
<evidence type="ECO:0000256" key="1">
    <source>
        <dbReference type="ARBA" id="ARBA00001933"/>
    </source>
</evidence>
<evidence type="ECO:0000256" key="5">
    <source>
        <dbReference type="ARBA" id="ARBA00022679"/>
    </source>
</evidence>
<dbReference type="InterPro" id="IPR015424">
    <property type="entry name" value="PyrdxlP-dep_Trfase"/>
</dbReference>
<keyword evidence="12" id="KW-0032">Aminotransferase</keyword>
<evidence type="ECO:0000313" key="12">
    <source>
        <dbReference type="EMBL" id="MXP25885.1"/>
    </source>
</evidence>
<evidence type="ECO:0000256" key="10">
    <source>
        <dbReference type="ARBA" id="ARBA00050776"/>
    </source>
</evidence>
<evidence type="ECO:0000256" key="7">
    <source>
        <dbReference type="ARBA" id="ARBA00022898"/>
    </source>
</evidence>
<evidence type="ECO:0000259" key="11">
    <source>
        <dbReference type="Pfam" id="PF00266"/>
    </source>
</evidence>
<keyword evidence="5 12" id="KW-0808">Transferase</keyword>
<comment type="catalytic activity">
    <reaction evidence="10">
        <text>(sulfur carrier)-H + L-cysteine = (sulfur carrier)-SH + L-alanine</text>
        <dbReference type="Rhea" id="RHEA:43892"/>
        <dbReference type="Rhea" id="RHEA-COMP:14737"/>
        <dbReference type="Rhea" id="RHEA-COMP:14739"/>
        <dbReference type="ChEBI" id="CHEBI:29917"/>
        <dbReference type="ChEBI" id="CHEBI:35235"/>
        <dbReference type="ChEBI" id="CHEBI:57972"/>
        <dbReference type="ChEBI" id="CHEBI:64428"/>
        <dbReference type="EC" id="2.8.1.7"/>
    </reaction>
</comment>
<accession>A0A845AAQ3</accession>
<dbReference type="InterPro" id="IPR016454">
    <property type="entry name" value="Cysteine_dSase"/>
</dbReference>
<dbReference type="Gene3D" id="3.90.1150.10">
    <property type="entry name" value="Aspartate Aminotransferase, domain 1"/>
    <property type="match status" value="1"/>
</dbReference>
<keyword evidence="7" id="KW-0663">Pyridoxal phosphate</keyword>
<dbReference type="AlphaFoldDB" id="A0A845AAQ3"/>
<comment type="similarity">
    <text evidence="3">Belongs to the class-V pyridoxal-phosphate-dependent aminotransferase family. NifS/IscS subfamily.</text>
</comment>
<keyword evidence="8" id="KW-0408">Iron</keyword>
<feature type="domain" description="Aminotransferase class V" evidence="11">
    <location>
        <begin position="5"/>
        <end position="345"/>
    </location>
</feature>
<sequence length="361" mass="37434">MPQRIYLDHAATTSMRPEAAAAMAAGLSIWANPSSPHAEGRKAKQALEDARRDVAAALNWTGEVIFTAGASESAALAVQQAKGGKRFVSAVEHDAILKSAPDAVIVPVQADGSVAEDDLRAALAGEDRPIVAIQSVNSETGNQQHIPALAEIVHGCGGMLIVDASQSAGKMPLPDGADAVIVSGHKLGGPIGVGVLLLRDFALLEPMGGQERGYRRGTENVPAALALAAALKACGTPYCDPDVLAPIRDTLAPACKELGGTRLADHVASPTPFVESLAMPGISGSAQLMRFDMLGFAISQGSACSSGSLRGSHVLQAMALDPAIAENVIRVSFGWNTTRDEVEHFCAAWIAMAREGRDKPI</sequence>
<dbReference type="Pfam" id="PF00266">
    <property type="entry name" value="Aminotran_5"/>
    <property type="match status" value="1"/>
</dbReference>
<keyword evidence="13" id="KW-1185">Reference proteome</keyword>
<evidence type="ECO:0000256" key="2">
    <source>
        <dbReference type="ARBA" id="ARBA00003120"/>
    </source>
</evidence>
<organism evidence="12 13">
    <name type="scientific">Altericroceibacterium indicum</name>
    <dbReference type="NCBI Taxonomy" id="374177"/>
    <lineage>
        <taxon>Bacteria</taxon>
        <taxon>Pseudomonadati</taxon>
        <taxon>Pseudomonadota</taxon>
        <taxon>Alphaproteobacteria</taxon>
        <taxon>Sphingomonadales</taxon>
        <taxon>Erythrobacteraceae</taxon>
        <taxon>Altericroceibacterium</taxon>
    </lineage>
</organism>
<proteinExistence type="inferred from homology"/>
<evidence type="ECO:0000256" key="3">
    <source>
        <dbReference type="ARBA" id="ARBA00006490"/>
    </source>
</evidence>
<dbReference type="RefSeq" id="WP_160739057.1">
    <property type="nucleotide sequence ID" value="NZ_WTYQ01000002.1"/>
</dbReference>
<comment type="cofactor">
    <cofactor evidence="1">
        <name>pyridoxal 5'-phosphate</name>
        <dbReference type="ChEBI" id="CHEBI:597326"/>
    </cofactor>
</comment>
<reference evidence="12 13" key="1">
    <citation type="submission" date="2019-12" db="EMBL/GenBank/DDBJ databases">
        <title>Genomic-based taxomic classification of the family Erythrobacteraceae.</title>
        <authorList>
            <person name="Xu L."/>
        </authorList>
    </citation>
    <scope>NUCLEOTIDE SEQUENCE [LARGE SCALE GENOMIC DNA]</scope>
    <source>
        <strain evidence="12 13">DSM 18604</strain>
    </source>
</reference>
<dbReference type="GO" id="GO:0008483">
    <property type="term" value="F:transaminase activity"/>
    <property type="evidence" value="ECO:0007669"/>
    <property type="project" value="UniProtKB-KW"/>
</dbReference>
<dbReference type="InterPro" id="IPR015421">
    <property type="entry name" value="PyrdxlP-dep_Trfase_major"/>
</dbReference>
<dbReference type="EMBL" id="WTYQ01000002">
    <property type="protein sequence ID" value="MXP25885.1"/>
    <property type="molecule type" value="Genomic_DNA"/>
</dbReference>
<evidence type="ECO:0000256" key="6">
    <source>
        <dbReference type="ARBA" id="ARBA00022723"/>
    </source>
</evidence>
<dbReference type="OrthoDB" id="9808002at2"/>
<name>A0A845AAQ3_9SPHN</name>